<dbReference type="InterPro" id="IPR013189">
    <property type="entry name" value="Glyco_hydro_32_C"/>
</dbReference>
<dbReference type="EMBL" id="LDRV01000063">
    <property type="protein sequence ID" value="KTS11398.1"/>
    <property type="molecule type" value="Genomic_DNA"/>
</dbReference>
<protein>
    <recommendedName>
        <fullName evidence="9">Levanase</fullName>
    </recommendedName>
</protein>
<dbReference type="RefSeq" id="WP_058614301.1">
    <property type="nucleotide sequence ID" value="NZ_LDRV01000063.1"/>
</dbReference>
<dbReference type="Pfam" id="PF00251">
    <property type="entry name" value="Glyco_hydro_32N"/>
    <property type="match status" value="1"/>
</dbReference>
<feature type="domain" description="Glycosyl hydrolase family 32 C-terminal" evidence="6">
    <location>
        <begin position="374"/>
        <end position="496"/>
    </location>
</feature>
<dbReference type="AlphaFoldDB" id="A0A147F6X6"/>
<dbReference type="Gene3D" id="2.115.10.20">
    <property type="entry name" value="Glycosyl hydrolase domain, family 43"/>
    <property type="match status" value="1"/>
</dbReference>
<dbReference type="CDD" id="cd18622">
    <property type="entry name" value="GH32_Inu-like"/>
    <property type="match status" value="1"/>
</dbReference>
<dbReference type="GO" id="GO:0004575">
    <property type="term" value="F:sucrose alpha-glucosidase activity"/>
    <property type="evidence" value="ECO:0007669"/>
    <property type="project" value="TreeGrafter"/>
</dbReference>
<dbReference type="PANTHER" id="PTHR42800:SF1">
    <property type="entry name" value="EXOINULINASE INUD (AFU_ORTHOLOGUE AFUA_5G00480)"/>
    <property type="match status" value="1"/>
</dbReference>
<evidence type="ECO:0000313" key="8">
    <source>
        <dbReference type="Proteomes" id="UP000072189"/>
    </source>
</evidence>
<dbReference type="SUPFAM" id="SSF75005">
    <property type="entry name" value="Arabinanase/levansucrase/invertase"/>
    <property type="match status" value="1"/>
</dbReference>
<gene>
    <name evidence="7" type="ORF">RSA3_10445</name>
</gene>
<evidence type="ECO:0000259" key="5">
    <source>
        <dbReference type="Pfam" id="PF00251"/>
    </source>
</evidence>
<dbReference type="GO" id="GO:0005987">
    <property type="term" value="P:sucrose catabolic process"/>
    <property type="evidence" value="ECO:0007669"/>
    <property type="project" value="TreeGrafter"/>
</dbReference>
<organism evidence="7 8">
    <name type="scientific">Microbacterium testaceum</name>
    <name type="common">Aureobacterium testaceum</name>
    <name type="synonym">Brevibacterium testaceum</name>
    <dbReference type="NCBI Taxonomy" id="2033"/>
    <lineage>
        <taxon>Bacteria</taxon>
        <taxon>Bacillati</taxon>
        <taxon>Actinomycetota</taxon>
        <taxon>Actinomycetes</taxon>
        <taxon>Micrococcales</taxon>
        <taxon>Microbacteriaceae</taxon>
        <taxon>Microbacterium</taxon>
    </lineage>
</organism>
<reference evidence="7 8" key="1">
    <citation type="journal article" date="2016" name="Front. Microbiol.">
        <title>Genomic Resource of Rice Seed Associated Bacteria.</title>
        <authorList>
            <person name="Midha S."/>
            <person name="Bansal K."/>
            <person name="Sharma S."/>
            <person name="Kumar N."/>
            <person name="Patil P.P."/>
            <person name="Chaudhry V."/>
            <person name="Patil P.B."/>
        </authorList>
    </citation>
    <scope>NUCLEOTIDE SEQUENCE [LARGE SCALE GENOMIC DNA]</scope>
    <source>
        <strain evidence="7 8">RSA3</strain>
    </source>
</reference>
<dbReference type="InterPro" id="IPR001362">
    <property type="entry name" value="Glyco_hydro_32"/>
</dbReference>
<feature type="chain" id="PRO_5007545026" description="Levanase" evidence="4">
    <location>
        <begin position="30"/>
        <end position="813"/>
    </location>
</feature>
<dbReference type="SMART" id="SM00640">
    <property type="entry name" value="Glyco_32"/>
    <property type="match status" value="1"/>
</dbReference>
<dbReference type="InterPro" id="IPR013320">
    <property type="entry name" value="ConA-like_dom_sf"/>
</dbReference>
<evidence type="ECO:0008006" key="9">
    <source>
        <dbReference type="Google" id="ProtNLM"/>
    </source>
</evidence>
<keyword evidence="3" id="KW-0326">Glycosidase</keyword>
<dbReference type="GO" id="GO:0005737">
    <property type="term" value="C:cytoplasm"/>
    <property type="evidence" value="ECO:0007669"/>
    <property type="project" value="TreeGrafter"/>
</dbReference>
<proteinExistence type="inferred from homology"/>
<evidence type="ECO:0000313" key="7">
    <source>
        <dbReference type="EMBL" id="KTS11398.1"/>
    </source>
</evidence>
<feature type="signal peptide" evidence="4">
    <location>
        <begin position="1"/>
        <end position="29"/>
    </location>
</feature>
<accession>A0A147F6X6</accession>
<dbReference type="InterPro" id="IPR023296">
    <property type="entry name" value="Glyco_hydro_beta-prop_sf"/>
</dbReference>
<dbReference type="InterPro" id="IPR013148">
    <property type="entry name" value="Glyco_hydro_32_N"/>
</dbReference>
<dbReference type="SUPFAM" id="SSF49899">
    <property type="entry name" value="Concanavalin A-like lectins/glucanases"/>
    <property type="match status" value="1"/>
</dbReference>
<evidence type="ECO:0000256" key="4">
    <source>
        <dbReference type="SAM" id="SignalP"/>
    </source>
</evidence>
<feature type="domain" description="Glycosyl hydrolase family 32 N-terminal" evidence="5">
    <location>
        <begin position="42"/>
        <end position="351"/>
    </location>
</feature>
<dbReference type="Gene3D" id="2.60.120.560">
    <property type="entry name" value="Exo-inulinase, domain 1"/>
    <property type="match status" value="1"/>
</dbReference>
<dbReference type="PATRIC" id="fig|2033.7.peg.2840"/>
<evidence type="ECO:0000256" key="3">
    <source>
        <dbReference type="ARBA" id="ARBA00023295"/>
    </source>
</evidence>
<name>A0A147F6X6_MICTE</name>
<keyword evidence="2" id="KW-0378">Hydrolase</keyword>
<evidence type="ECO:0000259" key="6">
    <source>
        <dbReference type="Pfam" id="PF08244"/>
    </source>
</evidence>
<evidence type="ECO:0000256" key="1">
    <source>
        <dbReference type="ARBA" id="ARBA00009902"/>
    </source>
</evidence>
<evidence type="ECO:0000256" key="2">
    <source>
        <dbReference type="ARBA" id="ARBA00022801"/>
    </source>
</evidence>
<dbReference type="Proteomes" id="UP000072189">
    <property type="component" value="Unassembled WGS sequence"/>
</dbReference>
<sequence>MKLRALAAGAATLITAPVLTGIGVTAAHADNPDAEQYRPQYHFSVPDHWKNDPIRPVYLDGEYNYYYLYDVDYNGVSTQTAWRHATTTDQIVYHDEGIAIPEDTTFGSPMAGSIVVDTDNTAGFGAGALVALVSVDEGPTNATDQWVYYSTDGGDTFVPYSTTTPAIANPGPGLHEFRDPKIEWDEANDQWVALVAEPLSGIGFYASSDLKNWTFESFFPAPSGITFTECPDFFQMRADDGTLQWVVGASTGGDMHTFAYWPGEWDGSTFTPDTTVPKWLDYGDDFYAAVTYPDEASADRSTRFLKGWVNYWSHPNTASSWTVDGFTGTDAITRELRLKATGDTYRLVSNPVAALDDYATRTWELGDIAVDGERDLGYHGTSYRLDTTVSWADLDNVAIKLRRSPDGTRDFTVGKFDDFIYVDANDPTMYRESHAPFDPQATTVQLSILVDTTTVEVFVNGGEQALTMKSNLDPTDTGLQLFTQGGAATFGDVTITEFANVNGQAEGGTVFQDFDSGYDGWTTTGSAFGSAPATGTLPAQQPVTGWRGTGLVNSYLGGDASTGTVTSPTFTVSSPYVSFLVGGGDHPTPSEVFADFEGNDWGPGWTATGSFAGRGPTASSLTNQAGAKVADTFVNGGDAATGTITSPEFTITRDYLTFRIAGGDFPWPAVGNASVRLVIDGQVYFSATGDGTPTLRDVAWDVHSLRGKTAHLEIVDESTSTAFGHIMVDQVMWGNTPDAVVGEADTPTAVNLKVGGATVRTVTGTDAERLHWESWDVADFIGQTAQIEVVDQSTAGWGHVNVDEITFSDRPLG</sequence>
<dbReference type="PANTHER" id="PTHR42800">
    <property type="entry name" value="EXOINULINASE INUD (AFU_ORTHOLOGUE AFUA_5G00480)"/>
    <property type="match status" value="1"/>
</dbReference>
<comment type="similarity">
    <text evidence="1">Belongs to the glycosyl hydrolase 32 family.</text>
</comment>
<comment type="caution">
    <text evidence="7">The sequence shown here is derived from an EMBL/GenBank/DDBJ whole genome shotgun (WGS) entry which is preliminary data.</text>
</comment>
<keyword evidence="4" id="KW-0732">Signal</keyword>
<dbReference type="Pfam" id="PF08244">
    <property type="entry name" value="Glyco_hydro_32C"/>
    <property type="match status" value="1"/>
</dbReference>